<dbReference type="EMBL" id="BJYT01000002">
    <property type="protein sequence ID" value="GEO08307.1"/>
    <property type="molecule type" value="Genomic_DNA"/>
</dbReference>
<evidence type="ECO:0000313" key="2">
    <source>
        <dbReference type="Proteomes" id="UP000321513"/>
    </source>
</evidence>
<reference evidence="1 2" key="1">
    <citation type="submission" date="2019-07" db="EMBL/GenBank/DDBJ databases">
        <title>Whole genome shotgun sequence of Segetibacter aerophilus NBRC 106135.</title>
        <authorList>
            <person name="Hosoyama A."/>
            <person name="Uohara A."/>
            <person name="Ohji S."/>
            <person name="Ichikawa N."/>
        </authorList>
    </citation>
    <scope>NUCLEOTIDE SEQUENCE [LARGE SCALE GENOMIC DNA]</scope>
    <source>
        <strain evidence="1 2">NBRC 106135</strain>
    </source>
</reference>
<name>A0A512B903_9BACT</name>
<organism evidence="1 2">
    <name type="scientific">Segetibacter aerophilus</name>
    <dbReference type="NCBI Taxonomy" id="670293"/>
    <lineage>
        <taxon>Bacteria</taxon>
        <taxon>Pseudomonadati</taxon>
        <taxon>Bacteroidota</taxon>
        <taxon>Chitinophagia</taxon>
        <taxon>Chitinophagales</taxon>
        <taxon>Chitinophagaceae</taxon>
        <taxon>Segetibacter</taxon>
    </lineage>
</organism>
<dbReference type="RefSeq" id="WP_147202375.1">
    <property type="nucleotide sequence ID" value="NZ_BJYT01000002.1"/>
</dbReference>
<protein>
    <recommendedName>
        <fullName evidence="3">His-Xaa-Ser system protein HxsD</fullName>
    </recommendedName>
</protein>
<keyword evidence="2" id="KW-1185">Reference proteome</keyword>
<proteinExistence type="predicted"/>
<gene>
    <name evidence="1" type="ORF">SAE01_08030</name>
</gene>
<dbReference type="Proteomes" id="UP000321513">
    <property type="component" value="Unassembled WGS sequence"/>
</dbReference>
<accession>A0A512B903</accession>
<dbReference type="AlphaFoldDB" id="A0A512B903"/>
<evidence type="ECO:0008006" key="3">
    <source>
        <dbReference type="Google" id="ProtNLM"/>
    </source>
</evidence>
<comment type="caution">
    <text evidence="1">The sequence shown here is derived from an EMBL/GenBank/DDBJ whole genome shotgun (WGS) entry which is preliminary data.</text>
</comment>
<sequence length="106" mass="12395">MKIYFDIILGGSKEEVAIQFLFWEKWRYKIKWELKDLQEQIEADEKNGVILVSKQETFIIEVRGFSDELRDEIYKKLTPLLKDNKAESGRLSAGSLSDKIIAEARL</sequence>
<evidence type="ECO:0000313" key="1">
    <source>
        <dbReference type="EMBL" id="GEO08307.1"/>
    </source>
</evidence>